<dbReference type="RefSeq" id="WP_116708879.1">
    <property type="nucleotide sequence ID" value="NZ_QEKW01000007.1"/>
</dbReference>
<dbReference type="PANTHER" id="PTHR37017">
    <property type="entry name" value="AB HYDROLASE-1 DOMAIN-CONTAINING PROTEIN-RELATED"/>
    <property type="match status" value="1"/>
</dbReference>
<evidence type="ECO:0000259" key="1">
    <source>
        <dbReference type="Pfam" id="PF12697"/>
    </source>
</evidence>
<dbReference type="Gene3D" id="3.40.50.1820">
    <property type="entry name" value="alpha/beta hydrolase"/>
    <property type="match status" value="1"/>
</dbReference>
<comment type="caution">
    <text evidence="2">The sequence shown here is derived from an EMBL/GenBank/DDBJ whole genome shotgun (WGS) entry which is preliminary data.</text>
</comment>
<dbReference type="InterPro" id="IPR000073">
    <property type="entry name" value="AB_hydrolase_1"/>
</dbReference>
<proteinExistence type="predicted"/>
<organism evidence="2 3">
    <name type="scientific">Actinomycetospora cinnamomea</name>
    <dbReference type="NCBI Taxonomy" id="663609"/>
    <lineage>
        <taxon>Bacteria</taxon>
        <taxon>Bacillati</taxon>
        <taxon>Actinomycetota</taxon>
        <taxon>Actinomycetes</taxon>
        <taxon>Pseudonocardiales</taxon>
        <taxon>Pseudonocardiaceae</taxon>
        <taxon>Actinomycetospora</taxon>
    </lineage>
</organism>
<dbReference type="EMBL" id="QEKW01000007">
    <property type="protein sequence ID" value="PVZ08861.1"/>
    <property type="molecule type" value="Genomic_DNA"/>
</dbReference>
<name>A0A2U1F9K5_9PSEU</name>
<evidence type="ECO:0000313" key="3">
    <source>
        <dbReference type="Proteomes" id="UP000245639"/>
    </source>
</evidence>
<dbReference type="Proteomes" id="UP000245639">
    <property type="component" value="Unassembled WGS sequence"/>
</dbReference>
<feature type="domain" description="AB hydrolase-1" evidence="1">
    <location>
        <begin position="4"/>
        <end position="220"/>
    </location>
</feature>
<dbReference type="SUPFAM" id="SSF53474">
    <property type="entry name" value="alpha/beta-Hydrolases"/>
    <property type="match status" value="1"/>
</dbReference>
<dbReference type="GO" id="GO:0003824">
    <property type="term" value="F:catalytic activity"/>
    <property type="evidence" value="ECO:0007669"/>
    <property type="project" value="UniProtKB-ARBA"/>
</dbReference>
<keyword evidence="3" id="KW-1185">Reference proteome</keyword>
<dbReference type="PANTHER" id="PTHR37017:SF11">
    <property type="entry name" value="ESTERASE_LIPASE_THIOESTERASE DOMAIN-CONTAINING PROTEIN"/>
    <property type="match status" value="1"/>
</dbReference>
<sequence length="245" mass="25734">MARFVLVHGGFVDSTYWGETRAALEVSGHEVVLAELPSTGPDPAALGGLADDVAEVRRLLDGGDGRAVLVGHSYGGLVLTEIADHPGIACSVYVSAFWPARGQGITDMLPELLDWMQVHPGGAAVGTSGDPEVTRRGLAADLDAERWRPWHDALGYSSLADFAHRAIAPDRRHPVTYLICQRDAALVPSLQEGMAARADRVARIDTSHSPMLVDPRGLARLLEEAASAAGPAEAAGARGRPGAAV</sequence>
<dbReference type="AlphaFoldDB" id="A0A2U1F9K5"/>
<gene>
    <name evidence="2" type="ORF">C8D89_10723</name>
</gene>
<dbReference type="OrthoDB" id="9773549at2"/>
<dbReference type="Pfam" id="PF12697">
    <property type="entry name" value="Abhydrolase_6"/>
    <property type="match status" value="1"/>
</dbReference>
<dbReference type="InterPro" id="IPR052897">
    <property type="entry name" value="Sec-Metab_Biosynth_Hydrolase"/>
</dbReference>
<evidence type="ECO:0000313" key="2">
    <source>
        <dbReference type="EMBL" id="PVZ08861.1"/>
    </source>
</evidence>
<protein>
    <submittedName>
        <fullName evidence="2">Pimeloyl-ACP methyl ester carboxylesterase</fullName>
    </submittedName>
</protein>
<dbReference type="InterPro" id="IPR029058">
    <property type="entry name" value="AB_hydrolase_fold"/>
</dbReference>
<reference evidence="2 3" key="1">
    <citation type="submission" date="2018-04" db="EMBL/GenBank/DDBJ databases">
        <title>Genomic Encyclopedia of Type Strains, Phase IV (KMG-IV): sequencing the most valuable type-strain genomes for metagenomic binning, comparative biology and taxonomic classification.</title>
        <authorList>
            <person name="Goeker M."/>
        </authorList>
    </citation>
    <scope>NUCLEOTIDE SEQUENCE [LARGE SCALE GENOMIC DNA]</scope>
    <source>
        <strain evidence="2 3">DSM 45771</strain>
    </source>
</reference>
<accession>A0A2U1F9K5</accession>